<gene>
    <name evidence="2" type="ORF">LCGC14_2262710</name>
</gene>
<feature type="non-terminal residue" evidence="2">
    <location>
        <position position="123"/>
    </location>
</feature>
<dbReference type="EMBL" id="LAZR01031104">
    <property type="protein sequence ID" value="KKL54711.1"/>
    <property type="molecule type" value="Genomic_DNA"/>
</dbReference>
<evidence type="ECO:0000256" key="1">
    <source>
        <dbReference type="SAM" id="Phobius"/>
    </source>
</evidence>
<organism evidence="2">
    <name type="scientific">marine sediment metagenome</name>
    <dbReference type="NCBI Taxonomy" id="412755"/>
    <lineage>
        <taxon>unclassified sequences</taxon>
        <taxon>metagenomes</taxon>
        <taxon>ecological metagenomes</taxon>
    </lineage>
</organism>
<keyword evidence="1" id="KW-1133">Transmembrane helix</keyword>
<name>A0A0F9DLK1_9ZZZZ</name>
<keyword evidence="1" id="KW-0472">Membrane</keyword>
<evidence type="ECO:0000313" key="2">
    <source>
        <dbReference type="EMBL" id="KKL54711.1"/>
    </source>
</evidence>
<reference evidence="2" key="1">
    <citation type="journal article" date="2015" name="Nature">
        <title>Complex archaea that bridge the gap between prokaryotes and eukaryotes.</title>
        <authorList>
            <person name="Spang A."/>
            <person name="Saw J.H."/>
            <person name="Jorgensen S.L."/>
            <person name="Zaremba-Niedzwiedzka K."/>
            <person name="Martijn J."/>
            <person name="Lind A.E."/>
            <person name="van Eijk R."/>
            <person name="Schleper C."/>
            <person name="Guy L."/>
            <person name="Ettema T.J."/>
        </authorList>
    </citation>
    <scope>NUCLEOTIDE SEQUENCE</scope>
</reference>
<sequence length="123" mass="12745">MAWWDEIDIGIKVERTIDPMVIVASPGDPFFTIAGGMVLLTGLIGIIDVAPGGAQTISFELNPDVVAGADTVLCTPTNITTATLEDIITISGDPTDALINGHLQSNLMFEDAPNGIALAPGVL</sequence>
<protein>
    <submittedName>
        <fullName evidence="2">Uncharacterized protein</fullName>
    </submittedName>
</protein>
<keyword evidence="1" id="KW-0812">Transmembrane</keyword>
<proteinExistence type="predicted"/>
<dbReference type="AlphaFoldDB" id="A0A0F9DLK1"/>
<comment type="caution">
    <text evidence="2">The sequence shown here is derived from an EMBL/GenBank/DDBJ whole genome shotgun (WGS) entry which is preliminary data.</text>
</comment>
<feature type="transmembrane region" description="Helical" evidence="1">
    <location>
        <begin position="30"/>
        <end position="50"/>
    </location>
</feature>
<accession>A0A0F9DLK1</accession>